<comment type="similarity">
    <text evidence="4">Belongs to the biotin--protein ligase family.</text>
</comment>
<dbReference type="Gene3D" id="2.30.30.100">
    <property type="match status" value="1"/>
</dbReference>
<evidence type="ECO:0000256" key="3">
    <source>
        <dbReference type="ARBA" id="ARBA00047846"/>
    </source>
</evidence>
<dbReference type="OrthoDB" id="9807064at2"/>
<sequence>MPRRHHDSDSPELVILHELLTASPDYLSGQSLARTLGMSRVAVWQHMEKLRAQGFEFEAKHARGYRIAATPLELHPTYIEHLLRSHGRDALPFSVHDSVDSTNDEATRQLARGAPVPFVILAREQTQGRGRFKRRWQSGKHGNLYSSFVFRPELPPQRMPTFTLWLGVSICELIHTLLGLPARIKWPNDLVFGNRKCGGILTEARIDADQMRDLVFGLGLNVNQAAGTWADSDLRRPATSLRIEAGRTIDINHLTAALIGRIHLAYTQFIADDYRPQLTELWAKHDALHGQKVVVLNGTQRIEGTASGIDESGNLLLRPSTQVGEAEAPLLRFAAGEVTLETAEPRTANT</sequence>
<dbReference type="NCBIfam" id="TIGR00121">
    <property type="entry name" value="birA_ligase"/>
    <property type="match status" value="1"/>
</dbReference>
<dbReference type="InterPro" id="IPR004143">
    <property type="entry name" value="BPL_LPL_catalytic"/>
</dbReference>
<dbReference type="GO" id="GO:0006355">
    <property type="term" value="P:regulation of DNA-templated transcription"/>
    <property type="evidence" value="ECO:0007669"/>
    <property type="project" value="UniProtKB-UniRule"/>
</dbReference>
<keyword evidence="4" id="KW-0238">DNA-binding</keyword>
<dbReference type="HAMAP" id="MF_00978">
    <property type="entry name" value="Bifunct_BirA"/>
    <property type="match status" value="1"/>
</dbReference>
<comment type="catalytic activity">
    <reaction evidence="3 4">
        <text>biotin + L-lysyl-[protein] + ATP = N(6)-biotinyl-L-lysyl-[protein] + AMP + diphosphate + H(+)</text>
        <dbReference type="Rhea" id="RHEA:11756"/>
        <dbReference type="Rhea" id="RHEA-COMP:9752"/>
        <dbReference type="Rhea" id="RHEA-COMP:10505"/>
        <dbReference type="ChEBI" id="CHEBI:15378"/>
        <dbReference type="ChEBI" id="CHEBI:29969"/>
        <dbReference type="ChEBI" id="CHEBI:30616"/>
        <dbReference type="ChEBI" id="CHEBI:33019"/>
        <dbReference type="ChEBI" id="CHEBI:57586"/>
        <dbReference type="ChEBI" id="CHEBI:83144"/>
        <dbReference type="ChEBI" id="CHEBI:456215"/>
        <dbReference type="EC" id="6.3.4.15"/>
    </reaction>
</comment>
<dbReference type="InterPro" id="IPR036388">
    <property type="entry name" value="WH-like_DNA-bd_sf"/>
</dbReference>
<evidence type="ECO:0000256" key="2">
    <source>
        <dbReference type="ARBA" id="ARBA00023267"/>
    </source>
</evidence>
<keyword evidence="1 4" id="KW-0436">Ligase</keyword>
<dbReference type="RefSeq" id="WP_068712277.1">
    <property type="nucleotide sequence ID" value="NZ_LSZP01000044.1"/>
</dbReference>
<dbReference type="PROSITE" id="PS51733">
    <property type="entry name" value="BPL_LPL_CATALYTIC"/>
    <property type="match status" value="1"/>
</dbReference>
<dbReference type="GO" id="GO:0004077">
    <property type="term" value="F:biotin--[biotin carboxyl-carrier protein] ligase activity"/>
    <property type="evidence" value="ECO:0007669"/>
    <property type="project" value="UniProtKB-UniRule"/>
</dbReference>
<dbReference type="InterPro" id="IPR045864">
    <property type="entry name" value="aa-tRNA-synth_II/BPL/LPL"/>
</dbReference>
<dbReference type="PANTHER" id="PTHR12835:SF5">
    <property type="entry name" value="BIOTIN--PROTEIN LIGASE"/>
    <property type="match status" value="1"/>
</dbReference>
<feature type="binding site" evidence="4">
    <location>
        <position position="196"/>
    </location>
    <ligand>
        <name>biotin</name>
        <dbReference type="ChEBI" id="CHEBI:57586"/>
    </ligand>
</feature>
<dbReference type="InterPro" id="IPR030855">
    <property type="entry name" value="Bifunct_BirA"/>
</dbReference>
<dbReference type="InterPro" id="IPR013196">
    <property type="entry name" value="HTH_11"/>
</dbReference>
<feature type="DNA-binding region" description="H-T-H motif" evidence="4">
    <location>
        <begin position="29"/>
        <end position="48"/>
    </location>
</feature>
<dbReference type="InterPro" id="IPR036390">
    <property type="entry name" value="WH_DNA-bd_sf"/>
</dbReference>
<evidence type="ECO:0000256" key="4">
    <source>
        <dbReference type="HAMAP-Rule" id="MF_00978"/>
    </source>
</evidence>
<protein>
    <recommendedName>
        <fullName evidence="4">Bifunctional ligase/repressor BirA</fullName>
    </recommendedName>
    <alternativeName>
        <fullName evidence="4">Biotin--[acetyl-CoA-carboxylase] ligase</fullName>
        <ecNumber evidence="4">6.3.4.15</ecNumber>
    </alternativeName>
    <alternativeName>
        <fullName evidence="4">Biotin--protein ligase</fullName>
    </alternativeName>
    <alternativeName>
        <fullName evidence="4">Biotin-[acetyl-CoA carboxylase] synthetase</fullName>
    </alternativeName>
</protein>
<dbReference type="Gene3D" id="1.10.10.10">
    <property type="entry name" value="Winged helix-like DNA-binding domain superfamily/Winged helix DNA-binding domain"/>
    <property type="match status" value="1"/>
</dbReference>
<evidence type="ECO:0000256" key="1">
    <source>
        <dbReference type="ARBA" id="ARBA00022598"/>
    </source>
</evidence>
<dbReference type="InterPro" id="IPR003142">
    <property type="entry name" value="BPL_C"/>
</dbReference>
<dbReference type="Proteomes" id="UP000071392">
    <property type="component" value="Unassembled WGS sequence"/>
</dbReference>
<dbReference type="Pfam" id="PF02237">
    <property type="entry name" value="BPL_C"/>
    <property type="match status" value="1"/>
</dbReference>
<keyword evidence="4" id="KW-0067">ATP-binding</keyword>
<feature type="binding site" evidence="4">
    <location>
        <begin position="101"/>
        <end position="103"/>
    </location>
    <ligand>
        <name>biotin</name>
        <dbReference type="ChEBI" id="CHEBI:57586"/>
    </ligand>
</feature>
<dbReference type="InterPro" id="IPR004408">
    <property type="entry name" value="Biotin_CoA_COase_ligase"/>
</dbReference>
<keyword evidence="2 4" id="KW-0092">Biotin</keyword>
<feature type="domain" description="BPL/LPL catalytic" evidence="5">
    <location>
        <begin position="85"/>
        <end position="270"/>
    </location>
</feature>
<comment type="caution">
    <text evidence="6">The sequence shown here is derived from an EMBL/GenBank/DDBJ whole genome shotgun (WGS) entry which is preliminary data.</text>
</comment>
<name>A0A139SL27_9BACT</name>
<dbReference type="SUPFAM" id="SSF55681">
    <property type="entry name" value="Class II aaRS and biotin synthetases"/>
    <property type="match status" value="1"/>
</dbReference>
<keyword evidence="7" id="KW-1185">Reference proteome</keyword>
<dbReference type="GO" id="GO:0005737">
    <property type="term" value="C:cytoplasm"/>
    <property type="evidence" value="ECO:0007669"/>
    <property type="project" value="TreeGrafter"/>
</dbReference>
<evidence type="ECO:0000313" key="6">
    <source>
        <dbReference type="EMBL" id="KXU35256.1"/>
    </source>
</evidence>
<gene>
    <name evidence="4" type="primary">birA</name>
    <name evidence="6" type="ORF">AXK12_06035</name>
</gene>
<keyword evidence="4" id="KW-0804">Transcription</keyword>
<dbReference type="Pfam" id="PF03099">
    <property type="entry name" value="BPL_LplA_LipB"/>
    <property type="match status" value="1"/>
</dbReference>
<keyword evidence="4" id="KW-0678">Repressor</keyword>
<accession>A0A139SL27</accession>
<dbReference type="EC" id="6.3.4.15" evidence="4"/>
<keyword evidence="4" id="KW-0547">Nucleotide-binding</keyword>
<dbReference type="PANTHER" id="PTHR12835">
    <property type="entry name" value="BIOTIN PROTEIN LIGASE"/>
    <property type="match status" value="1"/>
</dbReference>
<dbReference type="EMBL" id="LSZP01000044">
    <property type="protein sequence ID" value="KXU35256.1"/>
    <property type="molecule type" value="Genomic_DNA"/>
</dbReference>
<dbReference type="GO" id="GO:0005524">
    <property type="term" value="F:ATP binding"/>
    <property type="evidence" value="ECO:0007669"/>
    <property type="project" value="UniProtKB-UniRule"/>
</dbReference>
<dbReference type="Pfam" id="PF08279">
    <property type="entry name" value="HTH_11"/>
    <property type="match status" value="1"/>
</dbReference>
<dbReference type="SUPFAM" id="SSF46785">
    <property type="entry name" value="Winged helix' DNA-binding domain"/>
    <property type="match status" value="1"/>
</dbReference>
<dbReference type="AlphaFoldDB" id="A0A139SL27"/>
<organism evidence="6 7">
    <name type="scientific">Cephaloticoccus capnophilus</name>
    <dbReference type="NCBI Taxonomy" id="1548208"/>
    <lineage>
        <taxon>Bacteria</taxon>
        <taxon>Pseudomonadati</taxon>
        <taxon>Verrucomicrobiota</taxon>
        <taxon>Opitutia</taxon>
        <taxon>Opitutales</taxon>
        <taxon>Opitutaceae</taxon>
        <taxon>Cephaloticoccus</taxon>
    </lineage>
</organism>
<evidence type="ECO:0000313" key="7">
    <source>
        <dbReference type="Proteomes" id="UP000071392"/>
    </source>
</evidence>
<evidence type="ECO:0000259" key="5">
    <source>
        <dbReference type="PROSITE" id="PS51733"/>
    </source>
</evidence>
<keyword evidence="4" id="KW-0805">Transcription regulation</keyword>
<reference evidence="6 7" key="1">
    <citation type="submission" date="2016-02" db="EMBL/GenBank/DDBJ databases">
        <authorList>
            <person name="Wen L."/>
            <person name="He K."/>
            <person name="Yang H."/>
        </authorList>
    </citation>
    <scope>NUCLEOTIDE SEQUENCE [LARGE SCALE GENOMIC DNA]</scope>
    <source>
        <strain evidence="6 7">CV41</strain>
    </source>
</reference>
<comment type="function">
    <text evidence="4">Acts both as a biotin--[acetyl-CoA-carboxylase] ligase and a repressor.</text>
</comment>
<dbReference type="STRING" id="1548208.AXK12_06035"/>
<feature type="binding site" evidence="4">
    <location>
        <begin position="129"/>
        <end position="131"/>
    </location>
    <ligand>
        <name>biotin</name>
        <dbReference type="ChEBI" id="CHEBI:57586"/>
    </ligand>
</feature>
<feature type="binding site" evidence="4">
    <location>
        <position position="125"/>
    </location>
    <ligand>
        <name>biotin</name>
        <dbReference type="ChEBI" id="CHEBI:57586"/>
    </ligand>
</feature>
<proteinExistence type="inferred from homology"/>
<dbReference type="GO" id="GO:0003677">
    <property type="term" value="F:DNA binding"/>
    <property type="evidence" value="ECO:0007669"/>
    <property type="project" value="UniProtKB-UniRule"/>
</dbReference>
<dbReference type="Gene3D" id="3.30.930.10">
    <property type="entry name" value="Bira Bifunctional Protein, Domain 2"/>
    <property type="match status" value="1"/>
</dbReference>
<dbReference type="CDD" id="cd16442">
    <property type="entry name" value="BPL"/>
    <property type="match status" value="1"/>
</dbReference>